<gene>
    <name evidence="1" type="ORF">ACT18_07100</name>
</gene>
<proteinExistence type="predicted"/>
<dbReference type="AlphaFoldDB" id="A0A1B8SII7"/>
<evidence type="ECO:0000313" key="1">
    <source>
        <dbReference type="EMBL" id="OBY32542.1"/>
    </source>
</evidence>
<evidence type="ECO:0000313" key="2">
    <source>
        <dbReference type="Proteomes" id="UP000092668"/>
    </source>
</evidence>
<keyword evidence="2" id="KW-1185">Reference proteome</keyword>
<organism evidence="1 2">
    <name type="scientific">Mycolicibacter kumamotonensis</name>
    <dbReference type="NCBI Taxonomy" id="354243"/>
    <lineage>
        <taxon>Bacteria</taxon>
        <taxon>Bacillati</taxon>
        <taxon>Actinomycetota</taxon>
        <taxon>Actinomycetes</taxon>
        <taxon>Mycobacteriales</taxon>
        <taxon>Mycobacteriaceae</taxon>
        <taxon>Mycolicibacter</taxon>
    </lineage>
</organism>
<reference evidence="1 2" key="1">
    <citation type="submission" date="2015-06" db="EMBL/GenBank/DDBJ databases">
        <title>Genome sequence of Mycobacterium kumamotonense strain Roo.</title>
        <authorList>
            <person name="Greninger A.L."/>
            <person name="Cunningham G."/>
            <person name="Miller S."/>
        </authorList>
    </citation>
    <scope>NUCLEOTIDE SEQUENCE [LARGE SCALE GENOMIC DNA]</scope>
    <source>
        <strain evidence="1 2">Roo</strain>
    </source>
</reference>
<comment type="caution">
    <text evidence="1">The sequence shown here is derived from an EMBL/GenBank/DDBJ whole genome shotgun (WGS) entry which is preliminary data.</text>
</comment>
<accession>A0A1B8SII7</accession>
<name>A0A1B8SII7_9MYCO</name>
<evidence type="ECO:0008006" key="3">
    <source>
        <dbReference type="Google" id="ProtNLM"/>
    </source>
</evidence>
<protein>
    <recommendedName>
        <fullName evidence="3">TetR family transcriptional regulator</fullName>
    </recommendedName>
</protein>
<sequence>MGKLVELSGDPPEEFDVSGVVMYERTYQFLYDLLGVMDEIGSLLGVMLFGQADRAAEYFRNRIDPSLKDVERVVQANFSAWRHKEFDVDLLVRSTVGMTWFISTADRLCGHTRDRAETARAITSMLLEGVGADHDV</sequence>
<dbReference type="Proteomes" id="UP000092668">
    <property type="component" value="Unassembled WGS sequence"/>
</dbReference>
<dbReference type="EMBL" id="LFOE01000006">
    <property type="protein sequence ID" value="OBY32542.1"/>
    <property type="molecule type" value="Genomic_DNA"/>
</dbReference>